<dbReference type="Proteomes" id="UP000886005">
    <property type="component" value="Unassembled WGS sequence"/>
</dbReference>
<dbReference type="GO" id="GO:0016810">
    <property type="term" value="F:hydrolase activity, acting on carbon-nitrogen (but not peptide) bonds"/>
    <property type="evidence" value="ECO:0007669"/>
    <property type="project" value="InterPro"/>
</dbReference>
<comment type="caution">
    <text evidence="2">The sequence shown here is derived from an EMBL/GenBank/DDBJ whole genome shotgun (WGS) entry which is preliminary data.</text>
</comment>
<accession>A0A7V1PVD3</accession>
<dbReference type="NCBIfam" id="TIGR03006">
    <property type="entry name" value="pepcterm_polyde"/>
    <property type="match status" value="1"/>
</dbReference>
<gene>
    <name evidence="2" type="ORF">ENJ10_11290</name>
</gene>
<dbReference type="InterPro" id="IPR002509">
    <property type="entry name" value="NODB_dom"/>
</dbReference>
<organism evidence="2">
    <name type="scientific">Caldithrix abyssi</name>
    <dbReference type="NCBI Taxonomy" id="187145"/>
    <lineage>
        <taxon>Bacteria</taxon>
        <taxon>Pseudomonadati</taxon>
        <taxon>Calditrichota</taxon>
        <taxon>Calditrichia</taxon>
        <taxon>Calditrichales</taxon>
        <taxon>Calditrichaceae</taxon>
        <taxon>Caldithrix</taxon>
    </lineage>
</organism>
<sequence length="274" mass="32558">MKNILSVDVEEWFHPESLQERFPRDSWDQQPQRVPQNMEKLLRLFEEKGVTATFFTLGWVARKHPQIIKDIVAAGHEVASHGSYHRMVTKMTPDEFREDLKESIDILEDISGEKVLGFRAPTFSVVRETFWSLQIMAELGLRYDSSIYPVWHDRYGVPDAPRHRYVAFEKNGYKLEEFPMSTMRWFGKNMPFGGGGYLRIFPNAVTTMGIRKMNREKLPAIMYMHPWEFDADQPRLDLGRFQSWRHYYNIDKNLHKLSRLLDRFDWGPFRDHLN</sequence>
<feature type="domain" description="NodB homology" evidence="1">
    <location>
        <begin position="16"/>
        <end position="274"/>
    </location>
</feature>
<evidence type="ECO:0000313" key="2">
    <source>
        <dbReference type="EMBL" id="HED11262.1"/>
    </source>
</evidence>
<dbReference type="GO" id="GO:0005975">
    <property type="term" value="P:carbohydrate metabolic process"/>
    <property type="evidence" value="ECO:0007669"/>
    <property type="project" value="InterPro"/>
</dbReference>
<dbReference type="EMBL" id="DRLD01000311">
    <property type="protein sequence ID" value="HED11262.1"/>
    <property type="molecule type" value="Genomic_DNA"/>
</dbReference>
<proteinExistence type="predicted"/>
<dbReference type="PROSITE" id="PS51677">
    <property type="entry name" value="NODB"/>
    <property type="match status" value="1"/>
</dbReference>
<name>A0A7V1PVD3_CALAY</name>
<evidence type="ECO:0000259" key="1">
    <source>
        <dbReference type="PROSITE" id="PS51677"/>
    </source>
</evidence>
<dbReference type="PANTHER" id="PTHR47561">
    <property type="entry name" value="POLYSACCHARIDE DEACETYLASE FAMILY PROTEIN (AFU_ORTHOLOGUE AFUA_6G05030)"/>
    <property type="match status" value="1"/>
</dbReference>
<dbReference type="InterPro" id="IPR014344">
    <property type="entry name" value="XrtA_polysacc_deacetyl"/>
</dbReference>
<dbReference type="CDD" id="cd10941">
    <property type="entry name" value="CE4_PuuE_HpPgdA_like_2"/>
    <property type="match status" value="1"/>
</dbReference>
<dbReference type="SUPFAM" id="SSF88713">
    <property type="entry name" value="Glycoside hydrolase/deacetylase"/>
    <property type="match status" value="1"/>
</dbReference>
<dbReference type="AlphaFoldDB" id="A0A7V1PVD3"/>
<dbReference type="InterPro" id="IPR011330">
    <property type="entry name" value="Glyco_hydro/deAcase_b/a-brl"/>
</dbReference>
<protein>
    <submittedName>
        <fullName evidence="2">DUF3473 domain-containing protein</fullName>
    </submittedName>
</protein>
<dbReference type="InterPro" id="IPR045235">
    <property type="entry name" value="PuuE_HpPgdA-like"/>
</dbReference>
<dbReference type="Pfam" id="PF01522">
    <property type="entry name" value="Polysacc_deac_1"/>
    <property type="match status" value="1"/>
</dbReference>
<dbReference type="Pfam" id="PF11959">
    <property type="entry name" value="DUF3473"/>
    <property type="match status" value="1"/>
</dbReference>
<dbReference type="InterPro" id="IPR022560">
    <property type="entry name" value="DUF3473"/>
</dbReference>
<reference evidence="2" key="1">
    <citation type="journal article" date="2020" name="mSystems">
        <title>Genome- and Community-Level Interaction Insights into Carbon Utilization and Element Cycling Functions of Hydrothermarchaeota in Hydrothermal Sediment.</title>
        <authorList>
            <person name="Zhou Z."/>
            <person name="Liu Y."/>
            <person name="Xu W."/>
            <person name="Pan J."/>
            <person name="Luo Z.H."/>
            <person name="Li M."/>
        </authorList>
    </citation>
    <scope>NUCLEOTIDE SEQUENCE [LARGE SCALE GENOMIC DNA]</scope>
    <source>
        <strain evidence="2">HyVt-456</strain>
    </source>
</reference>
<dbReference type="PANTHER" id="PTHR47561:SF1">
    <property type="entry name" value="POLYSACCHARIDE DEACETYLASE FAMILY PROTEIN (AFU_ORTHOLOGUE AFUA_6G05030)"/>
    <property type="match status" value="1"/>
</dbReference>
<dbReference type="Gene3D" id="3.20.20.370">
    <property type="entry name" value="Glycoside hydrolase/deacetylase"/>
    <property type="match status" value="1"/>
</dbReference>